<dbReference type="PANTHER" id="PTHR43289">
    <property type="entry name" value="MITOGEN-ACTIVATED PROTEIN KINASE KINASE KINASE 20-RELATED"/>
    <property type="match status" value="1"/>
</dbReference>
<reference evidence="8 9" key="1">
    <citation type="submission" date="2019-07" db="EMBL/GenBank/DDBJ databases">
        <title>Whole genome shotgun sequence of Brevifollis gellanilyticus NBRC 108608.</title>
        <authorList>
            <person name="Hosoyama A."/>
            <person name="Uohara A."/>
            <person name="Ohji S."/>
            <person name="Ichikawa N."/>
        </authorList>
    </citation>
    <scope>NUCLEOTIDE SEQUENCE [LARGE SCALE GENOMIC DNA]</scope>
    <source>
        <strain evidence="8 9">NBRC 108608</strain>
    </source>
</reference>
<dbReference type="SUPFAM" id="SSF56112">
    <property type="entry name" value="Protein kinase-like (PK-like)"/>
    <property type="match status" value="1"/>
</dbReference>
<dbReference type="GO" id="GO:0004674">
    <property type="term" value="F:protein serine/threonine kinase activity"/>
    <property type="evidence" value="ECO:0007669"/>
    <property type="project" value="TreeGrafter"/>
</dbReference>
<feature type="binding site" evidence="5">
    <location>
        <position position="37"/>
    </location>
    <ligand>
        <name>ATP</name>
        <dbReference type="ChEBI" id="CHEBI:30616"/>
    </ligand>
</feature>
<comment type="caution">
    <text evidence="8">The sequence shown here is derived from an EMBL/GenBank/DDBJ whole genome shotgun (WGS) entry which is preliminary data.</text>
</comment>
<dbReference type="InterPro" id="IPR000719">
    <property type="entry name" value="Prot_kinase_dom"/>
</dbReference>
<dbReference type="SMART" id="SM00220">
    <property type="entry name" value="S_TKc"/>
    <property type="match status" value="1"/>
</dbReference>
<accession>A0A512M937</accession>
<sequence>MQALLPHYQFEFLLGRGGMGAVYKATQLSLDRPVAIKVLPGGCTGSEKGEYAERFKNEARTMAKMHHPSIVNVFDFGQTASGLLYFVMEYVDGTDVAQIIHSQGRLPEEHALSVTAHVCDALAYAHARGIIHRDIKPANILINRDGQVKVADFGLAKQSDSAGFALTKTSVAMGTPDYVAPEALVHGFPLDGRADLYAIGVMLYNMLTGEIPRGMWVMPAKKVGTDPRFDAIIAKAMQTDREERYRTASEIRLDLHAIQTLPRAVIIQQQQDAAEAAAKATRAADQATARRAAAARVHTRPSSSSIPVPPKQKPKRTTWIWSMAAVLLLAGGIYRITGQSSAPLMAPSVATLNLSAREQRLRAPLAAGQIDALASVKAGSAGIFAWSPSATGLELKATRSPGIYKGTVELPTPPALSYAVDAWFTVPQTDAVGITIPVGDGHATTCWISTANGGVAGLGKVDGNDPQTAASGHSTSFELVANELTQMRIEVRRTPGQVDIRFHINGAPMAAYQGEPSRLTTSTAWQLSKNRALIHLGGVNVTFHRVTMADLDGDGTSVPPGS</sequence>
<evidence type="ECO:0000256" key="5">
    <source>
        <dbReference type="PROSITE-ProRule" id="PRU10141"/>
    </source>
</evidence>
<organism evidence="8 9">
    <name type="scientific">Brevifollis gellanilyticus</name>
    <dbReference type="NCBI Taxonomy" id="748831"/>
    <lineage>
        <taxon>Bacteria</taxon>
        <taxon>Pseudomonadati</taxon>
        <taxon>Verrucomicrobiota</taxon>
        <taxon>Verrucomicrobiia</taxon>
        <taxon>Verrucomicrobiales</taxon>
        <taxon>Verrucomicrobiaceae</taxon>
    </lineage>
</organism>
<dbReference type="EMBL" id="BKAG01000016">
    <property type="protein sequence ID" value="GEP43250.1"/>
    <property type="molecule type" value="Genomic_DNA"/>
</dbReference>
<protein>
    <recommendedName>
        <fullName evidence="7">Protein kinase domain-containing protein</fullName>
    </recommendedName>
</protein>
<dbReference type="PROSITE" id="PS50011">
    <property type="entry name" value="PROTEIN_KINASE_DOM"/>
    <property type="match status" value="1"/>
</dbReference>
<keyword evidence="9" id="KW-1185">Reference proteome</keyword>
<evidence type="ECO:0000256" key="6">
    <source>
        <dbReference type="SAM" id="MobiDB-lite"/>
    </source>
</evidence>
<feature type="domain" description="Protein kinase" evidence="7">
    <location>
        <begin position="8"/>
        <end position="259"/>
    </location>
</feature>
<evidence type="ECO:0000256" key="2">
    <source>
        <dbReference type="ARBA" id="ARBA00022741"/>
    </source>
</evidence>
<dbReference type="InterPro" id="IPR017441">
    <property type="entry name" value="Protein_kinase_ATP_BS"/>
</dbReference>
<keyword evidence="3" id="KW-0418">Kinase</keyword>
<feature type="region of interest" description="Disordered" evidence="6">
    <location>
        <begin position="288"/>
        <end position="313"/>
    </location>
</feature>
<gene>
    <name evidence="8" type="ORF">BGE01nite_25410</name>
</gene>
<keyword evidence="1" id="KW-0808">Transferase</keyword>
<evidence type="ECO:0000256" key="3">
    <source>
        <dbReference type="ARBA" id="ARBA00022777"/>
    </source>
</evidence>
<name>A0A512M937_9BACT</name>
<evidence type="ECO:0000256" key="4">
    <source>
        <dbReference type="ARBA" id="ARBA00022840"/>
    </source>
</evidence>
<keyword evidence="2 5" id="KW-0547">Nucleotide-binding</keyword>
<keyword evidence="4 5" id="KW-0067">ATP-binding</keyword>
<dbReference type="InterPro" id="IPR008271">
    <property type="entry name" value="Ser/Thr_kinase_AS"/>
</dbReference>
<dbReference type="Pfam" id="PF00069">
    <property type="entry name" value="Pkinase"/>
    <property type="match status" value="1"/>
</dbReference>
<dbReference type="PROSITE" id="PS00107">
    <property type="entry name" value="PROTEIN_KINASE_ATP"/>
    <property type="match status" value="1"/>
</dbReference>
<evidence type="ECO:0000259" key="7">
    <source>
        <dbReference type="PROSITE" id="PS50011"/>
    </source>
</evidence>
<dbReference type="Gene3D" id="3.30.200.20">
    <property type="entry name" value="Phosphorylase Kinase, domain 1"/>
    <property type="match status" value="1"/>
</dbReference>
<dbReference type="CDD" id="cd14014">
    <property type="entry name" value="STKc_PknB_like"/>
    <property type="match status" value="1"/>
</dbReference>
<dbReference type="Gene3D" id="1.10.510.10">
    <property type="entry name" value="Transferase(Phosphotransferase) domain 1"/>
    <property type="match status" value="1"/>
</dbReference>
<proteinExistence type="predicted"/>
<dbReference type="PANTHER" id="PTHR43289:SF6">
    <property type="entry name" value="SERINE_THREONINE-PROTEIN KINASE NEKL-3"/>
    <property type="match status" value="1"/>
</dbReference>
<dbReference type="GO" id="GO:0005524">
    <property type="term" value="F:ATP binding"/>
    <property type="evidence" value="ECO:0007669"/>
    <property type="project" value="UniProtKB-UniRule"/>
</dbReference>
<dbReference type="InterPro" id="IPR011009">
    <property type="entry name" value="Kinase-like_dom_sf"/>
</dbReference>
<dbReference type="Proteomes" id="UP000321577">
    <property type="component" value="Unassembled WGS sequence"/>
</dbReference>
<evidence type="ECO:0000313" key="9">
    <source>
        <dbReference type="Proteomes" id="UP000321577"/>
    </source>
</evidence>
<dbReference type="PROSITE" id="PS00108">
    <property type="entry name" value="PROTEIN_KINASE_ST"/>
    <property type="match status" value="1"/>
</dbReference>
<evidence type="ECO:0000313" key="8">
    <source>
        <dbReference type="EMBL" id="GEP43250.1"/>
    </source>
</evidence>
<dbReference type="AlphaFoldDB" id="A0A512M937"/>
<evidence type="ECO:0000256" key="1">
    <source>
        <dbReference type="ARBA" id="ARBA00022679"/>
    </source>
</evidence>